<feature type="region of interest" description="Disordered" evidence="8">
    <location>
        <begin position="832"/>
        <end position="853"/>
    </location>
</feature>
<dbReference type="SUPFAM" id="SSF90209">
    <property type="entry name" value="Ran binding protein zinc finger-like"/>
    <property type="match status" value="1"/>
</dbReference>
<dbReference type="Pfam" id="PF00638">
    <property type="entry name" value="Ran_BP1"/>
    <property type="match status" value="3"/>
</dbReference>
<dbReference type="PROSITE" id="PS01358">
    <property type="entry name" value="ZF_RANBP2_1"/>
    <property type="match status" value="1"/>
</dbReference>
<dbReference type="GO" id="GO:0006913">
    <property type="term" value="P:nucleocytoplasmic transport"/>
    <property type="evidence" value="ECO:0007669"/>
    <property type="project" value="InterPro"/>
</dbReference>
<feature type="domain" description="RanBD1" evidence="9">
    <location>
        <begin position="1182"/>
        <end position="1308"/>
    </location>
</feature>
<dbReference type="SMART" id="SM00160">
    <property type="entry name" value="RanBD"/>
    <property type="match status" value="3"/>
</dbReference>
<dbReference type="Gene3D" id="4.10.1060.10">
    <property type="entry name" value="Zinc finger, RanBP2-type"/>
    <property type="match status" value="1"/>
</dbReference>
<evidence type="ECO:0000256" key="7">
    <source>
        <dbReference type="SAM" id="Coils"/>
    </source>
</evidence>
<proteinExistence type="predicted"/>
<feature type="region of interest" description="Disordered" evidence="8">
    <location>
        <begin position="999"/>
        <end position="1032"/>
    </location>
</feature>
<keyword evidence="12" id="KW-1185">Reference proteome</keyword>
<dbReference type="GO" id="GO:0008270">
    <property type="term" value="F:zinc ion binding"/>
    <property type="evidence" value="ECO:0007669"/>
    <property type="project" value="UniProtKB-KW"/>
</dbReference>
<evidence type="ECO:0000313" key="12">
    <source>
        <dbReference type="Proteomes" id="UP000549394"/>
    </source>
</evidence>
<dbReference type="Gene3D" id="1.25.40.10">
    <property type="entry name" value="Tetratricopeptide repeat domain"/>
    <property type="match status" value="1"/>
</dbReference>
<feature type="domain" description="RanBP2-type" evidence="10">
    <location>
        <begin position="682"/>
        <end position="711"/>
    </location>
</feature>
<feature type="region of interest" description="Disordered" evidence="8">
    <location>
        <begin position="1308"/>
        <end position="1338"/>
    </location>
</feature>
<feature type="compositionally biased region" description="Acidic residues" evidence="8">
    <location>
        <begin position="1326"/>
        <end position="1338"/>
    </location>
</feature>
<comment type="caution">
    <text evidence="11">The sequence shown here is derived from an EMBL/GenBank/DDBJ whole genome shotgun (WGS) entry which is preliminary data.</text>
</comment>
<dbReference type="GO" id="GO:0005096">
    <property type="term" value="F:GTPase activator activity"/>
    <property type="evidence" value="ECO:0007669"/>
    <property type="project" value="TreeGrafter"/>
</dbReference>
<evidence type="ECO:0000256" key="1">
    <source>
        <dbReference type="ARBA" id="ARBA00022553"/>
    </source>
</evidence>
<feature type="region of interest" description="Disordered" evidence="8">
    <location>
        <begin position="649"/>
        <end position="668"/>
    </location>
</feature>
<dbReference type="GO" id="GO:0005737">
    <property type="term" value="C:cytoplasm"/>
    <property type="evidence" value="ECO:0007669"/>
    <property type="project" value="TreeGrafter"/>
</dbReference>
<feature type="domain" description="RanBD1" evidence="9">
    <location>
        <begin position="855"/>
        <end position="989"/>
    </location>
</feature>
<protein>
    <submittedName>
        <fullName evidence="11">DgyrCDS9914</fullName>
    </submittedName>
</protein>
<dbReference type="InterPro" id="IPR045255">
    <property type="entry name" value="RanBP1-like"/>
</dbReference>
<feature type="region of interest" description="Disordered" evidence="8">
    <location>
        <begin position="702"/>
        <end position="724"/>
    </location>
</feature>
<dbReference type="InterPro" id="IPR011990">
    <property type="entry name" value="TPR-like_helical_dom_sf"/>
</dbReference>
<feature type="compositionally biased region" description="Pro residues" evidence="8">
    <location>
        <begin position="286"/>
        <end position="296"/>
    </location>
</feature>
<evidence type="ECO:0000256" key="5">
    <source>
        <dbReference type="PROSITE-ProRule" id="PRU00322"/>
    </source>
</evidence>
<keyword evidence="2" id="KW-0479">Metal-binding</keyword>
<feature type="coiled-coil region" evidence="7">
    <location>
        <begin position="230"/>
        <end position="271"/>
    </location>
</feature>
<dbReference type="PROSITE" id="PS50196">
    <property type="entry name" value="RANBD1"/>
    <property type="match status" value="3"/>
</dbReference>
<dbReference type="Gene3D" id="2.30.29.30">
    <property type="entry name" value="Pleckstrin-homology domain (PH domain)/Phosphotyrosine-binding domain (PTB)"/>
    <property type="match status" value="4"/>
</dbReference>
<feature type="compositionally biased region" description="Polar residues" evidence="8">
    <location>
        <begin position="409"/>
        <end position="419"/>
    </location>
</feature>
<dbReference type="InterPro" id="IPR011993">
    <property type="entry name" value="PH-like_dom_sf"/>
</dbReference>
<keyword evidence="3 5" id="KW-0863">Zinc-finger</keyword>
<dbReference type="SMART" id="SM00028">
    <property type="entry name" value="TPR"/>
    <property type="match status" value="1"/>
</dbReference>
<dbReference type="InterPro" id="IPR045256">
    <property type="entry name" value="RanBP1_RanBD"/>
</dbReference>
<feature type="region of interest" description="Disordered" evidence="8">
    <location>
        <begin position="408"/>
        <end position="478"/>
    </location>
</feature>
<feature type="repeat" description="TPR" evidence="6">
    <location>
        <begin position="62"/>
        <end position="95"/>
    </location>
</feature>
<dbReference type="SMART" id="SM00547">
    <property type="entry name" value="ZnF_RBZ"/>
    <property type="match status" value="1"/>
</dbReference>
<dbReference type="InterPro" id="IPR000156">
    <property type="entry name" value="Ran_bind_dom"/>
</dbReference>
<dbReference type="EMBL" id="CAJFCJ010000014">
    <property type="protein sequence ID" value="CAD5121392.1"/>
    <property type="molecule type" value="Genomic_DNA"/>
</dbReference>
<evidence type="ECO:0000256" key="8">
    <source>
        <dbReference type="SAM" id="MobiDB-lite"/>
    </source>
</evidence>
<reference evidence="11 12" key="1">
    <citation type="submission" date="2020-08" db="EMBL/GenBank/DDBJ databases">
        <authorList>
            <person name="Hejnol A."/>
        </authorList>
    </citation>
    <scope>NUCLEOTIDE SEQUENCE [LARGE SCALE GENOMIC DNA]</scope>
</reference>
<accession>A0A7I8W0M8</accession>
<evidence type="ECO:0000256" key="3">
    <source>
        <dbReference type="ARBA" id="ARBA00022771"/>
    </source>
</evidence>
<feature type="region of interest" description="Disordered" evidence="8">
    <location>
        <begin position="275"/>
        <end position="298"/>
    </location>
</feature>
<dbReference type="InterPro" id="IPR001876">
    <property type="entry name" value="Znf_RanBP2"/>
</dbReference>
<dbReference type="GO" id="GO:0005643">
    <property type="term" value="C:nuclear pore"/>
    <property type="evidence" value="ECO:0007669"/>
    <property type="project" value="TreeGrafter"/>
</dbReference>
<evidence type="ECO:0000256" key="4">
    <source>
        <dbReference type="ARBA" id="ARBA00022833"/>
    </source>
</evidence>
<feature type="compositionally biased region" description="Polar residues" evidence="8">
    <location>
        <begin position="451"/>
        <end position="474"/>
    </location>
</feature>
<dbReference type="Proteomes" id="UP000549394">
    <property type="component" value="Unassembled WGS sequence"/>
</dbReference>
<dbReference type="PROSITE" id="PS50199">
    <property type="entry name" value="ZF_RANBP2_2"/>
    <property type="match status" value="1"/>
</dbReference>
<name>A0A7I8W0M8_9ANNE</name>
<evidence type="ECO:0000259" key="9">
    <source>
        <dbReference type="PROSITE" id="PS50196"/>
    </source>
</evidence>
<keyword evidence="6" id="KW-0802">TPR repeat</keyword>
<evidence type="ECO:0000256" key="6">
    <source>
        <dbReference type="PROSITE-ProRule" id="PRU00339"/>
    </source>
</evidence>
<dbReference type="InterPro" id="IPR019734">
    <property type="entry name" value="TPR_rpt"/>
</dbReference>
<dbReference type="OrthoDB" id="2357150at2759"/>
<dbReference type="CDD" id="cd13179">
    <property type="entry name" value="RanBD_RanBP1"/>
    <property type="match status" value="1"/>
</dbReference>
<feature type="domain" description="RanBD1" evidence="9">
    <location>
        <begin position="515"/>
        <end position="651"/>
    </location>
</feature>
<evidence type="ECO:0000256" key="2">
    <source>
        <dbReference type="ARBA" id="ARBA00022723"/>
    </source>
</evidence>
<evidence type="ECO:0000259" key="10">
    <source>
        <dbReference type="PROSITE" id="PS50199"/>
    </source>
</evidence>
<keyword evidence="7" id="KW-0175">Coiled coil</keyword>
<sequence length="1473" mass="165558">MSTVTPNKESVQKKIASILTPLKDENERRLRGFQIAKMCFMEGMLDEANKYIKDFLTVHTSAAAYKLQGEILEQLKEGTKALESYKRAFEIDEADNVGVLNKICELGAANKMDENVQQFYREKAEEKEKHNSLFRLKNRSMVTPPTPSTHLFSTSTPTRTTFQARNNAQPSPQNISAVSMTQPVNSAPPSAPTPAPIKDTSNVLEHLVNVLIDQNKSLMDTIKETVDYAVKEMRESHVKVNQTVEKLRENNTNVNKNIDELSDMINSLRDLKVAPSQVKSDENTPKPSPPRPPAPTPVVIEQQNIQPASTLSQINPLAQYALQMQIQSAIQQQATKQNLMYPPPFQNPTGLPEYRNLMYYPNHGGSSMCGGSTVPTQAPPVSNYQFGPNMDNQAENAANSLAALSQMARNQQPLSNPQSRPLAPREPVPLNFTKTNTGEGFKPNLGEPFKPNTQNAFKPNQTETGTVSQQSLFKTNAEDTSKLNNTTLDSLKGQDLSTIKSPEKDEHEDFEPTVSFKPICELPSNIVIKTGEEEEKSLFCHRGKLYRYESKTNEWKERGLGDIKILQHKVNGKSRIICRREQIYKLACNHYITSDMHISKLSTAENSWCWIAQDFADEELKTENFAVRFKLAATAEEFKTIFERCAASDKSTSTASPPKPKEVPQSSSCSAQSAFDNLMKGKEGEWECNTCLVRNPKEKTECVSCSEPKPGHEKAKGKKSSGGSFTPGFLGNQGALNLSAKDPAQKGFAFGSPAAVTTSKATTQASSTDTAVKPLGLTTTTSTTPASAPFKFSFGSIEKGGFVFNKTASTPTTTFTTPQKLQSEIFSANSPAATENQSYLNSSSENPEEHESSAYFEPIVKLDPVEIVTGEENEKVLYKSRAKLYRFVDGEWKERGIGDVKILQNKNNRKCRILMRRDQIHKICLNHALTSDLTLSEMANSQGKAWIWQADDFADEEIKHERFAIRFKTPEIANSFQDTFDKAKNSKDKPVDCEVIISPPRRESVTNSGKVTSPKPATPKEGSEKKTTLFSFTTPTPSTHRFSFEAPPKNTNEIKFNFTDSPKFAFNNKPEEKAKPVQQSNSNSMLHQLLAGSEDALKTTDEAEIKDVIFLETKLPIKQKIELALKYKLPESFFNYENKKSCSGCVGCNSEFFDFSTIGKKIEPKSDISKKETVQSSEEEKPPVQQNLFGEEDEDIIFNERAKLYRFVDDQWKERGVGQMKILKNKAGKYRILLRREQVLKLACNHRITPFMTMDPLLTSETALCWSANDYSESDNGVFEKFSVRFKSKELTVKFKNVFEECKKMIQNEEKKSTSNSTPLLTHENDENDDEEYETEDETELAFEKRVTLGYVGSDGRITESHLGDLTVHLDDDINAYRLQMVNDNSVLVCNHVICQEHMLYKSQSKPIYVEWTAEDFSIDESVKRRFRVTFSSQQSMNEFEKIFTEGIELAREDNVSQRGQSVEMMKPCVYSS</sequence>
<dbReference type="Pfam" id="PF00641">
    <property type="entry name" value="Zn_ribbon_RanBP"/>
    <property type="match status" value="1"/>
</dbReference>
<keyword evidence="4" id="KW-0862">Zinc</keyword>
<evidence type="ECO:0000313" key="11">
    <source>
        <dbReference type="EMBL" id="CAD5121392.1"/>
    </source>
</evidence>
<dbReference type="FunFam" id="2.30.29.30:FF:000018">
    <property type="entry name" value="E3 SUMO-protein ligase RanBP2"/>
    <property type="match status" value="2"/>
</dbReference>
<dbReference type="PANTHER" id="PTHR23138">
    <property type="entry name" value="RAN BINDING PROTEIN"/>
    <property type="match status" value="1"/>
</dbReference>
<dbReference type="InterPro" id="IPR036443">
    <property type="entry name" value="Znf_RanBP2_sf"/>
</dbReference>
<dbReference type="SUPFAM" id="SSF50729">
    <property type="entry name" value="PH domain-like"/>
    <property type="match status" value="4"/>
</dbReference>
<dbReference type="FunFam" id="4.10.1060.10:FF:000003">
    <property type="entry name" value="E3 SUMO-protein ligase RanBP2"/>
    <property type="match status" value="1"/>
</dbReference>
<organism evidence="11 12">
    <name type="scientific">Dimorphilus gyrociliatus</name>
    <dbReference type="NCBI Taxonomy" id="2664684"/>
    <lineage>
        <taxon>Eukaryota</taxon>
        <taxon>Metazoa</taxon>
        <taxon>Spiralia</taxon>
        <taxon>Lophotrochozoa</taxon>
        <taxon>Annelida</taxon>
        <taxon>Polychaeta</taxon>
        <taxon>Polychaeta incertae sedis</taxon>
        <taxon>Dinophilidae</taxon>
        <taxon>Dimorphilus</taxon>
    </lineage>
</organism>
<dbReference type="PANTHER" id="PTHR23138:SF87">
    <property type="entry name" value="E3 SUMO-PROTEIN LIGASE RANBP2"/>
    <property type="match status" value="1"/>
</dbReference>
<dbReference type="PROSITE" id="PS50005">
    <property type="entry name" value="TPR"/>
    <property type="match status" value="1"/>
</dbReference>
<gene>
    <name evidence="11" type="ORF">DGYR_LOCUS9352</name>
</gene>
<keyword evidence="1" id="KW-0597">Phosphoprotein</keyword>